<proteinExistence type="predicted"/>
<dbReference type="CDD" id="cd22150">
    <property type="entry name" value="F-box_CeFBXA-like"/>
    <property type="match status" value="1"/>
</dbReference>
<dbReference type="PANTHER" id="PTHR23015:SF4">
    <property type="entry name" value="DUF38 DOMAIN-CONTAINING PROTEIN-RELATED"/>
    <property type="match status" value="1"/>
</dbReference>
<dbReference type="InterPro" id="IPR041426">
    <property type="entry name" value="Mos1_HTH"/>
</dbReference>
<dbReference type="Pfam" id="PF01827">
    <property type="entry name" value="FTH"/>
    <property type="match status" value="3"/>
</dbReference>
<feature type="domain" description="F-box" evidence="1">
    <location>
        <begin position="330"/>
        <end position="376"/>
    </location>
</feature>
<gene>
    <name evidence="2" type="ORF">Cbre_JD18.002</name>
</gene>
<organism evidence="2">
    <name type="scientific">Caenorhabditis brenneri</name>
    <name type="common">Nematode worm</name>
    <dbReference type="NCBI Taxonomy" id="135651"/>
    <lineage>
        <taxon>Eukaryota</taxon>
        <taxon>Metazoa</taxon>
        <taxon>Ecdysozoa</taxon>
        <taxon>Nematoda</taxon>
        <taxon>Chromadorea</taxon>
        <taxon>Rhabditida</taxon>
        <taxon>Rhabditina</taxon>
        <taxon>Rhabditomorpha</taxon>
        <taxon>Rhabditoidea</taxon>
        <taxon>Rhabditidae</taxon>
        <taxon>Peloderinae</taxon>
        <taxon>Caenorhabditis</taxon>
    </lineage>
</organism>
<sequence>MSLVKTSRSFKTFVEDQKVFHPKMILHVGYDIAYIDYNIEDRRKVYGIRGNSTEEVPVWKEAIHDFQAVLSYPNLHLNTLKINFQRYSPTLIAEMTDEFVSTHQVHLKNLCFEASSIDPLLKILPLFTPGYLTTIDVSVEKMNGTVMNKVTELEQWKQATRVSVNPDFDLGMTEFLKNNPIALRHCLLYEFLQGKPIEEAFSDFCEAVGNDVIEKESFEQWFDEFEQGLFDDIIEPIADMRDILRNDKYALLACIFYESLKYKQREKHIYKGCSFWKNDLVHYRSYSVHQNFCKVLGEDVIKYREIDFWFYRLLNGEFDLNFERDEDKKSYELIDMPLDIMKNIVEYLPIFDRMSLASTNRSFKTFVEDQKLFHPELILKVCEEVAFIEFGVECRFILYKNHGNCYTTKIQQGGKSLRGVPYWKQAIRDFKKVLNDSKFHLKTLEIEFYMPGLMPSILDELVDSSIHKARVSSLFFRAPSTDSLLKILPLFQPGYLTTIELSMHEINDSVMEKVVEMEQWKHAKYFTMTKTVFRGSLHHLYHFKQFDIRYQQLTVEDVRQMKEILSKSSDFEKCSLRFMNSVDVGSIEKELGSCIEGASKRYQKIYHSPILNTTEMAEFLKNNPIALRHCLLYQFLQWKSVDKAFPGFCYVVGGDVIKKDSFKFWFDKFNRGLFDDIIEPINDMKDILQSDKYALRACILYETLNCSSSAYKNFCGVIGDDVMEYREFDFWFYRFLNGKFDLNFERDKDEKIYELMEMPLDIMMNIVEYCDIFDRISLARTSRSFKTFVENQKLFHSELSLYVDDDEAYITHGIEYRTTWYHKYRMYTERVPYWEEAIQKVKAVLNYPNLHVKTVKIKLHTESETLIAKMTDELVPNRQVHIENIFIGAYSTDSLLKMLPLFIPGYLNTIDVHIQEMDDTVMKKVAELEQWKQAKYFLMGGCEFVPVHHLYHFKEIYVCWVNLSAEDIRKMKEILFTSPVFEKCNFALGYHTEKSIIKEEFGDPIPEERHTYHYPIPNSNEYFEIYVRSWTFEVTRKCK</sequence>
<reference evidence="2" key="1">
    <citation type="journal article" date="2008" name="Genome Res.">
        <title>Multigenome DNA sequence conservation identifies Hox cis-regulatory elements.</title>
        <authorList>
            <person name="Kuntz S.G."/>
            <person name="Schwarz E.M."/>
            <person name="DeModena J.A."/>
            <person name="De Buysscher T."/>
            <person name="Trout D."/>
            <person name="Shizuya H."/>
            <person name="Sternberg P.W."/>
            <person name="Wold B.J."/>
        </authorList>
    </citation>
    <scope>NUCLEOTIDE SEQUENCE</scope>
    <source>
        <strain evidence="2">CB5161</strain>
    </source>
</reference>
<evidence type="ECO:0000313" key="2">
    <source>
        <dbReference type="EMBL" id="ACI49141.1"/>
    </source>
</evidence>
<dbReference type="AlphaFoldDB" id="B6VBP8"/>
<dbReference type="InterPro" id="IPR040161">
    <property type="entry name" value="FB224"/>
</dbReference>
<evidence type="ECO:0000259" key="1">
    <source>
        <dbReference type="PROSITE" id="PS50181"/>
    </source>
</evidence>
<accession>B6VBP8</accession>
<dbReference type="GO" id="GO:0045087">
    <property type="term" value="P:innate immune response"/>
    <property type="evidence" value="ECO:0007669"/>
    <property type="project" value="TreeGrafter"/>
</dbReference>
<dbReference type="SUPFAM" id="SSF81383">
    <property type="entry name" value="F-box domain"/>
    <property type="match status" value="2"/>
</dbReference>
<dbReference type="InterPro" id="IPR002900">
    <property type="entry name" value="DUF38/FTH_CAE_spp"/>
</dbReference>
<dbReference type="SMART" id="SM00256">
    <property type="entry name" value="FBOX"/>
    <property type="match status" value="2"/>
</dbReference>
<dbReference type="InterPro" id="IPR001810">
    <property type="entry name" value="F-box_dom"/>
</dbReference>
<dbReference type="PANTHER" id="PTHR23015">
    <property type="entry name" value="UNCHARACTERIZED C.ELEGANS PROTEIN"/>
    <property type="match status" value="1"/>
</dbReference>
<dbReference type="PROSITE" id="PS50181">
    <property type="entry name" value="FBOX"/>
    <property type="match status" value="2"/>
</dbReference>
<feature type="domain" description="F-box" evidence="1">
    <location>
        <begin position="752"/>
        <end position="798"/>
    </location>
</feature>
<dbReference type="Pfam" id="PF17906">
    <property type="entry name" value="HTH_48"/>
    <property type="match status" value="4"/>
</dbReference>
<dbReference type="EMBL" id="FJ362370">
    <property type="protein sequence ID" value="ACI49141.1"/>
    <property type="molecule type" value="Genomic_DNA"/>
</dbReference>
<name>B6VBP8_CAEBE</name>
<dbReference type="InterPro" id="IPR036047">
    <property type="entry name" value="F-box-like_dom_sf"/>
</dbReference>
<dbReference type="Pfam" id="PF00646">
    <property type="entry name" value="F-box"/>
    <property type="match status" value="2"/>
</dbReference>
<protein>
    <recommendedName>
        <fullName evidence="1">F-box domain-containing protein</fullName>
    </recommendedName>
</protein>
<dbReference type="Gene3D" id="1.10.10.1450">
    <property type="match status" value="2"/>
</dbReference>